<keyword evidence="2" id="KW-0812">Transmembrane</keyword>
<evidence type="ECO:0000256" key="2">
    <source>
        <dbReference type="SAM" id="Phobius"/>
    </source>
</evidence>
<dbReference type="EMBL" id="LOPW02000022">
    <property type="protein sequence ID" value="POG53856.1"/>
    <property type="molecule type" value="Genomic_DNA"/>
</dbReference>
<dbReference type="OrthoDB" id="293534at2157"/>
<feature type="compositionally biased region" description="Basic and acidic residues" evidence="1">
    <location>
        <begin position="1"/>
        <end position="10"/>
    </location>
</feature>
<organism evidence="3 4">
    <name type="scientific">Haloferax marisrubri</name>
    <dbReference type="NCBI Taxonomy" id="1544719"/>
    <lineage>
        <taxon>Archaea</taxon>
        <taxon>Methanobacteriati</taxon>
        <taxon>Methanobacteriota</taxon>
        <taxon>Stenosarchaea group</taxon>
        <taxon>Halobacteria</taxon>
        <taxon>Halobacteriales</taxon>
        <taxon>Haloferacaceae</taxon>
        <taxon>Haloferax</taxon>
    </lineage>
</organism>
<accession>A0A2P4NL44</accession>
<dbReference type="Proteomes" id="UP000053621">
    <property type="component" value="Unassembled WGS sequence"/>
</dbReference>
<protein>
    <submittedName>
        <fullName evidence="3">Uncharacterized protein</fullName>
    </submittedName>
</protein>
<evidence type="ECO:0000313" key="3">
    <source>
        <dbReference type="EMBL" id="POG53856.1"/>
    </source>
</evidence>
<feature type="transmembrane region" description="Helical" evidence="2">
    <location>
        <begin position="67"/>
        <end position="93"/>
    </location>
</feature>
<keyword evidence="4" id="KW-1185">Reference proteome</keyword>
<evidence type="ECO:0000313" key="4">
    <source>
        <dbReference type="Proteomes" id="UP000053621"/>
    </source>
</evidence>
<evidence type="ECO:0000256" key="1">
    <source>
        <dbReference type="SAM" id="MobiDB-lite"/>
    </source>
</evidence>
<proteinExistence type="predicted"/>
<name>A0A2P4NL44_9EURY</name>
<dbReference type="AlphaFoldDB" id="A0A2P4NL44"/>
<keyword evidence="2" id="KW-1133">Transmembrane helix</keyword>
<dbReference type="RefSeq" id="WP_058568664.1">
    <property type="nucleotide sequence ID" value="NZ_LOPW02000022.1"/>
</dbReference>
<comment type="caution">
    <text evidence="3">The sequence shown here is derived from an EMBL/GenBank/DDBJ whole genome shotgun (WGS) entry which is preliminary data.</text>
</comment>
<keyword evidence="2" id="KW-0472">Membrane</keyword>
<gene>
    <name evidence="3" type="ORF">AUR65_019000</name>
</gene>
<feature type="region of interest" description="Disordered" evidence="1">
    <location>
        <begin position="1"/>
        <end position="22"/>
    </location>
</feature>
<reference evidence="3" key="1">
    <citation type="submission" date="2017-08" db="EMBL/GenBank/DDBJ databases">
        <title>Haloferax marisrubri sp. nov., isolated from the Discovery deep brine-seawater interface in the Red Sea.</title>
        <authorList>
            <person name="Zhang G."/>
            <person name="Stingl U."/>
        </authorList>
    </citation>
    <scope>NUCLEOTIDE SEQUENCE [LARGE SCALE GENOMIC DNA]</scope>
    <source>
        <strain evidence="3">SB3</strain>
    </source>
</reference>
<sequence length="99" mass="9812">MSGDPNRDGDDTRDDEPTDAAESAVLVLETSDRQTVFGGAVLVGGASYSASHTLAVRAAGSFPSGGALTAVLTLVVFAAGVVFLVEGAAGIVAEKNADS</sequence>